<dbReference type="VEuPathDB" id="FungiDB:I7I53_01133"/>
<proteinExistence type="predicted"/>
<organism evidence="1 2">
    <name type="scientific">Ajellomyces capsulatus (strain H88)</name>
    <name type="common">Darling's disease fungus</name>
    <name type="synonym">Histoplasma capsulatum</name>
    <dbReference type="NCBI Taxonomy" id="544711"/>
    <lineage>
        <taxon>Eukaryota</taxon>
        <taxon>Fungi</taxon>
        <taxon>Dikarya</taxon>
        <taxon>Ascomycota</taxon>
        <taxon>Pezizomycotina</taxon>
        <taxon>Eurotiomycetes</taxon>
        <taxon>Eurotiomycetidae</taxon>
        <taxon>Onygenales</taxon>
        <taxon>Ajellomycetaceae</taxon>
        <taxon>Histoplasma</taxon>
    </lineage>
</organism>
<dbReference type="EMBL" id="CP069104">
    <property type="protein sequence ID" value="QSS53770.1"/>
    <property type="molecule type" value="Genomic_DNA"/>
</dbReference>
<dbReference type="AlphaFoldDB" id="A0A8A1LJY5"/>
<evidence type="ECO:0000313" key="1">
    <source>
        <dbReference type="EMBL" id="QSS53770.1"/>
    </source>
</evidence>
<protein>
    <submittedName>
        <fullName evidence="1">Uncharacterized protein</fullName>
    </submittedName>
</protein>
<evidence type="ECO:0000313" key="2">
    <source>
        <dbReference type="Proteomes" id="UP000663419"/>
    </source>
</evidence>
<dbReference type="Proteomes" id="UP000663419">
    <property type="component" value="Chromosome 3"/>
</dbReference>
<reference evidence="1" key="1">
    <citation type="submission" date="2021-01" db="EMBL/GenBank/DDBJ databases">
        <title>Chromosome-level genome assembly of a human fungal pathogen reveals clustering of transcriptionally co-regulated genes.</title>
        <authorList>
            <person name="Voorhies M."/>
            <person name="Cohen S."/>
            <person name="Shea T.P."/>
            <person name="Petrus S."/>
            <person name="Munoz J.F."/>
            <person name="Poplawski S."/>
            <person name="Goldman W.E."/>
            <person name="Michael T."/>
            <person name="Cuomo C.A."/>
            <person name="Sil A."/>
            <person name="Beyhan S."/>
        </authorList>
    </citation>
    <scope>NUCLEOTIDE SEQUENCE</scope>
    <source>
        <strain evidence="1">H88</strain>
    </source>
</reference>
<gene>
    <name evidence="1" type="ORF">I7I53_01133</name>
</gene>
<accession>A0A8A1LJY5</accession>
<name>A0A8A1LJY5_AJEC8</name>
<sequence length="79" mass="8226">MAIDLSAGACCLAPVEAVRELLTSMTEPGGICEEPASTLSPSDIQTYKGFSASVANAMKGRLSKLGKPVLGSVDWLRRA</sequence>